<organism evidence="2 3">
    <name type="scientific">Vibrio kanaloae</name>
    <dbReference type="NCBI Taxonomy" id="170673"/>
    <lineage>
        <taxon>Bacteria</taxon>
        <taxon>Pseudomonadati</taxon>
        <taxon>Pseudomonadota</taxon>
        <taxon>Gammaproteobacteria</taxon>
        <taxon>Vibrionales</taxon>
        <taxon>Vibrionaceae</taxon>
        <taxon>Vibrio</taxon>
    </lineage>
</organism>
<sequence>MKEQQYAVVDRAMLPNILELVEQYDAEAWCVFPAPVDEPFALVAPYLALLTPNLEQYLTTLEQPWGFFMASSADNKSLIKHLRSLLSVYIQEAKQPTFFRFYDPRLLWCILDCLTPSQRVFFAGPMIRIRTAYPKQREAKFKSHAPMHRPPKHLTLNQEQYLTVLAQCYQNLEQEVASLFYQHQLQDRKDKSVSEVFAKQLVKHLSEWGVSVVSDIKSVAQYCIDSQVTEWKRVPTDWVTLLSNQQYSASYRIKALIKHGGGSSEL</sequence>
<protein>
    <submittedName>
        <fullName evidence="2">DUF4123 domain-containing protein</fullName>
    </submittedName>
</protein>
<reference evidence="2 3" key="1">
    <citation type="submission" date="2019-04" db="EMBL/GenBank/DDBJ databases">
        <title>A reverse ecology approach based on a biological definition of microbial populations.</title>
        <authorList>
            <person name="Arevalo P."/>
            <person name="Vaninsberghe D."/>
            <person name="Elsherbini J."/>
            <person name="Gore J."/>
            <person name="Polz M."/>
        </authorList>
    </citation>
    <scope>NUCLEOTIDE SEQUENCE [LARGE SCALE GENOMIC DNA]</scope>
    <source>
        <strain evidence="2 3">10N.261.46.F4</strain>
    </source>
</reference>
<name>A0A4U1XU05_9VIBR</name>
<dbReference type="InterPro" id="IPR025391">
    <property type="entry name" value="DUF4123"/>
</dbReference>
<dbReference type="Pfam" id="PF13503">
    <property type="entry name" value="DUF4123"/>
    <property type="match status" value="1"/>
</dbReference>
<dbReference type="Proteomes" id="UP000307574">
    <property type="component" value="Unassembled WGS sequence"/>
</dbReference>
<feature type="domain" description="DUF4123" evidence="1">
    <location>
        <begin position="6"/>
        <end position="119"/>
    </location>
</feature>
<dbReference type="EMBL" id="SYUV01000104">
    <property type="protein sequence ID" value="TKF25598.1"/>
    <property type="molecule type" value="Genomic_DNA"/>
</dbReference>
<proteinExistence type="predicted"/>
<dbReference type="RefSeq" id="WP_136981429.1">
    <property type="nucleotide sequence ID" value="NZ_SYUN01000115.1"/>
</dbReference>
<accession>A0A4U1XU05</accession>
<evidence type="ECO:0000313" key="3">
    <source>
        <dbReference type="Proteomes" id="UP000307574"/>
    </source>
</evidence>
<evidence type="ECO:0000313" key="2">
    <source>
        <dbReference type="EMBL" id="TKF25598.1"/>
    </source>
</evidence>
<dbReference type="AlphaFoldDB" id="A0A4U1XU05"/>
<comment type="caution">
    <text evidence="2">The sequence shown here is derived from an EMBL/GenBank/DDBJ whole genome shotgun (WGS) entry which is preliminary data.</text>
</comment>
<gene>
    <name evidence="2" type="ORF">FCV50_22140</name>
</gene>
<evidence type="ECO:0000259" key="1">
    <source>
        <dbReference type="Pfam" id="PF13503"/>
    </source>
</evidence>